<gene>
    <name evidence="5" type="ORF">KME25_12195</name>
</gene>
<feature type="domain" description="HTH crp-type" evidence="4">
    <location>
        <begin position="149"/>
        <end position="215"/>
    </location>
</feature>
<reference evidence="5" key="2">
    <citation type="journal article" date="2022" name="Microbiol. Resour. Announc.">
        <title>Metagenome Sequencing to Explore Phylogenomics of Terrestrial Cyanobacteria.</title>
        <authorList>
            <person name="Ward R.D."/>
            <person name="Stajich J.E."/>
            <person name="Johansen J.R."/>
            <person name="Huntemann M."/>
            <person name="Clum A."/>
            <person name="Foster B."/>
            <person name="Foster B."/>
            <person name="Roux S."/>
            <person name="Palaniappan K."/>
            <person name="Varghese N."/>
            <person name="Mukherjee S."/>
            <person name="Reddy T.B.K."/>
            <person name="Daum C."/>
            <person name="Copeland A."/>
            <person name="Chen I.A."/>
            <person name="Ivanova N.N."/>
            <person name="Kyrpides N.C."/>
            <person name="Shapiro N."/>
            <person name="Eloe-Fadrosh E.A."/>
            <person name="Pietrasiak N."/>
        </authorList>
    </citation>
    <scope>NUCLEOTIDE SEQUENCE</scope>
    <source>
        <strain evidence="5">CPER-KK1</strain>
    </source>
</reference>
<dbReference type="InterPro" id="IPR000595">
    <property type="entry name" value="cNMP-bd_dom"/>
</dbReference>
<evidence type="ECO:0000259" key="4">
    <source>
        <dbReference type="PROSITE" id="PS51063"/>
    </source>
</evidence>
<evidence type="ECO:0000256" key="2">
    <source>
        <dbReference type="ARBA" id="ARBA00023125"/>
    </source>
</evidence>
<keyword evidence="3" id="KW-0804">Transcription</keyword>
<dbReference type="InterPro" id="IPR012318">
    <property type="entry name" value="HTH_CRP"/>
</dbReference>
<evidence type="ECO:0000256" key="3">
    <source>
        <dbReference type="ARBA" id="ARBA00023163"/>
    </source>
</evidence>
<dbReference type="PANTHER" id="PTHR24567">
    <property type="entry name" value="CRP FAMILY TRANSCRIPTIONAL REGULATORY PROTEIN"/>
    <property type="match status" value="1"/>
</dbReference>
<dbReference type="Proteomes" id="UP000753908">
    <property type="component" value="Unassembled WGS sequence"/>
</dbReference>
<dbReference type="Gene3D" id="2.60.120.10">
    <property type="entry name" value="Jelly Rolls"/>
    <property type="match status" value="1"/>
</dbReference>
<dbReference type="SUPFAM" id="SSF51206">
    <property type="entry name" value="cAMP-binding domain-like"/>
    <property type="match status" value="1"/>
</dbReference>
<keyword evidence="1" id="KW-0805">Transcription regulation</keyword>
<dbReference type="InterPro" id="IPR050397">
    <property type="entry name" value="Env_Response_Regulators"/>
</dbReference>
<dbReference type="PROSITE" id="PS51063">
    <property type="entry name" value="HTH_CRP_2"/>
    <property type="match status" value="1"/>
</dbReference>
<comment type="caution">
    <text evidence="5">The sequence shown here is derived from an EMBL/GenBank/DDBJ whole genome shotgun (WGS) entry which is preliminary data.</text>
</comment>
<evidence type="ECO:0000313" key="6">
    <source>
        <dbReference type="Proteomes" id="UP000753908"/>
    </source>
</evidence>
<dbReference type="EMBL" id="JAHHIF010000013">
    <property type="protein sequence ID" value="MBW4545190.1"/>
    <property type="molecule type" value="Genomic_DNA"/>
</dbReference>
<evidence type="ECO:0000256" key="1">
    <source>
        <dbReference type="ARBA" id="ARBA00023015"/>
    </source>
</evidence>
<dbReference type="InterPro" id="IPR014710">
    <property type="entry name" value="RmlC-like_jellyroll"/>
</dbReference>
<dbReference type="InterPro" id="IPR036388">
    <property type="entry name" value="WH-like_DNA-bd_sf"/>
</dbReference>
<evidence type="ECO:0000313" key="5">
    <source>
        <dbReference type="EMBL" id="MBW4545190.1"/>
    </source>
</evidence>
<dbReference type="CDD" id="cd00038">
    <property type="entry name" value="CAP_ED"/>
    <property type="match status" value="1"/>
</dbReference>
<accession>A0A951U9S4</accession>
<dbReference type="GO" id="GO:0005829">
    <property type="term" value="C:cytosol"/>
    <property type="evidence" value="ECO:0007669"/>
    <property type="project" value="TreeGrafter"/>
</dbReference>
<dbReference type="GO" id="GO:0003700">
    <property type="term" value="F:DNA-binding transcription factor activity"/>
    <property type="evidence" value="ECO:0007669"/>
    <property type="project" value="TreeGrafter"/>
</dbReference>
<name>A0A951U9S4_9CYAN</name>
<sequence length="237" mass="26018">MSTHQEAHPHSLNRLLASLPSQELTALLPHLEQVSLSHGQPIILPDEPIPFVYFPLNSLLSLVTVLEDGSTVEAGSIGREGMAGLPILLDAGTTPMQTFTQIPGQAVRVKAEIIKQAFDAGGALRHILHRYIHTTIVLGSQTAACNRFHRVEARLCRWLLMSSDGIGKEDLFLTHDFLATMLGVRRAGVSEAASQLQSQGLIRYQRGRIQIVDRKGLETSACECYEAVKAEYVRLFG</sequence>
<dbReference type="InterPro" id="IPR036390">
    <property type="entry name" value="WH_DNA-bd_sf"/>
</dbReference>
<dbReference type="GO" id="GO:0003677">
    <property type="term" value="F:DNA binding"/>
    <property type="evidence" value="ECO:0007669"/>
    <property type="project" value="UniProtKB-KW"/>
</dbReference>
<dbReference type="InterPro" id="IPR018490">
    <property type="entry name" value="cNMP-bd_dom_sf"/>
</dbReference>
<organism evidence="5 6">
    <name type="scientific">Symplocastrum torsivum CPER-KK1</name>
    <dbReference type="NCBI Taxonomy" id="450513"/>
    <lineage>
        <taxon>Bacteria</taxon>
        <taxon>Bacillati</taxon>
        <taxon>Cyanobacteriota</taxon>
        <taxon>Cyanophyceae</taxon>
        <taxon>Oscillatoriophycideae</taxon>
        <taxon>Oscillatoriales</taxon>
        <taxon>Microcoleaceae</taxon>
        <taxon>Symplocastrum</taxon>
    </lineage>
</organism>
<dbReference type="SMART" id="SM00100">
    <property type="entry name" value="cNMP"/>
    <property type="match status" value="1"/>
</dbReference>
<dbReference type="SUPFAM" id="SSF46785">
    <property type="entry name" value="Winged helix' DNA-binding domain"/>
    <property type="match status" value="1"/>
</dbReference>
<proteinExistence type="predicted"/>
<reference evidence="5" key="1">
    <citation type="submission" date="2021-05" db="EMBL/GenBank/DDBJ databases">
        <authorList>
            <person name="Pietrasiak N."/>
            <person name="Ward R."/>
            <person name="Stajich J.E."/>
            <person name="Kurbessoian T."/>
        </authorList>
    </citation>
    <scope>NUCLEOTIDE SEQUENCE</scope>
    <source>
        <strain evidence="5">CPER-KK1</strain>
    </source>
</reference>
<dbReference type="Gene3D" id="1.10.10.10">
    <property type="entry name" value="Winged helix-like DNA-binding domain superfamily/Winged helix DNA-binding domain"/>
    <property type="match status" value="1"/>
</dbReference>
<dbReference type="AlphaFoldDB" id="A0A951U9S4"/>
<dbReference type="Pfam" id="PF13545">
    <property type="entry name" value="HTH_Crp_2"/>
    <property type="match status" value="1"/>
</dbReference>
<protein>
    <submittedName>
        <fullName evidence="5">Crp/Fnr family transcriptional regulator</fullName>
    </submittedName>
</protein>
<dbReference type="PANTHER" id="PTHR24567:SF74">
    <property type="entry name" value="HTH-TYPE TRANSCRIPTIONAL REGULATOR ARCR"/>
    <property type="match status" value="1"/>
</dbReference>
<keyword evidence="2" id="KW-0238">DNA-binding</keyword>